<gene>
    <name evidence="1" type="ORF">NITMOv2_2989</name>
</gene>
<name>A0A0K2GEW2_NITMO</name>
<keyword evidence="2" id="KW-1185">Reference proteome</keyword>
<dbReference type="Proteomes" id="UP000069205">
    <property type="component" value="Chromosome"/>
</dbReference>
<evidence type="ECO:0000313" key="1">
    <source>
        <dbReference type="EMBL" id="ALA59394.1"/>
    </source>
</evidence>
<proteinExistence type="predicted"/>
<dbReference type="AlphaFoldDB" id="A0A0K2GEW2"/>
<accession>A0A0K2GEW2</accession>
<dbReference type="RefSeq" id="WP_053380412.1">
    <property type="nucleotide sequence ID" value="NZ_CP011801.1"/>
</dbReference>
<protein>
    <submittedName>
        <fullName evidence="1">Uncharacterized protein</fullName>
    </submittedName>
</protein>
<dbReference type="KEGG" id="nmv:NITMOv2_2989"/>
<dbReference type="EMBL" id="CP011801">
    <property type="protein sequence ID" value="ALA59394.1"/>
    <property type="molecule type" value="Genomic_DNA"/>
</dbReference>
<reference evidence="1 2" key="1">
    <citation type="journal article" date="2015" name="Proc. Natl. Acad. Sci. U.S.A.">
        <title>Expanded metabolic versatility of ubiquitous nitrite-oxidizing bacteria from the genus Nitrospira.</title>
        <authorList>
            <person name="Koch H."/>
            <person name="Lucker S."/>
            <person name="Albertsen M."/>
            <person name="Kitzinger K."/>
            <person name="Herbold C."/>
            <person name="Spieck E."/>
            <person name="Nielsen P.H."/>
            <person name="Wagner M."/>
            <person name="Daims H."/>
        </authorList>
    </citation>
    <scope>NUCLEOTIDE SEQUENCE [LARGE SCALE GENOMIC DNA]</scope>
    <source>
        <strain evidence="1 2">NSP M-1</strain>
    </source>
</reference>
<organism evidence="1 2">
    <name type="scientific">Nitrospira moscoviensis</name>
    <dbReference type="NCBI Taxonomy" id="42253"/>
    <lineage>
        <taxon>Bacteria</taxon>
        <taxon>Pseudomonadati</taxon>
        <taxon>Nitrospirota</taxon>
        <taxon>Nitrospiria</taxon>
        <taxon>Nitrospirales</taxon>
        <taxon>Nitrospiraceae</taxon>
        <taxon>Nitrospira</taxon>
    </lineage>
</organism>
<evidence type="ECO:0000313" key="2">
    <source>
        <dbReference type="Proteomes" id="UP000069205"/>
    </source>
</evidence>
<sequence length="89" mass="10163">MYAWVIAVIVATIAGCQARPDARWEQVGKTPEQARRDYRECRVAAMRGMESPGGSESRTEEDVADCMERKGYREKTWDRFVCCNRLLGS</sequence>
<dbReference type="PATRIC" id="fig|42253.5.peg.2952"/>
<dbReference type="STRING" id="42253.NITMOv2_2989"/>
<dbReference type="OrthoDB" id="9945923at2"/>